<dbReference type="InterPro" id="IPR050116">
    <property type="entry name" value="DNA_polymerase-Y"/>
</dbReference>
<evidence type="ECO:0000256" key="3">
    <source>
        <dbReference type="ARBA" id="ARBA00022763"/>
    </source>
</evidence>
<dbReference type="RefSeq" id="WP_184663457.1">
    <property type="nucleotide sequence ID" value="NZ_JACHHB010000004.1"/>
</dbReference>
<dbReference type="Gene3D" id="3.40.1170.60">
    <property type="match status" value="1"/>
</dbReference>
<evidence type="ECO:0000313" key="7">
    <source>
        <dbReference type="Proteomes" id="UP000551878"/>
    </source>
</evidence>
<dbReference type="PANTHER" id="PTHR11076:SF35">
    <property type="entry name" value="DNA REPAIR PROTEIN HOMOLOG YOBH"/>
    <property type="match status" value="1"/>
</dbReference>
<dbReference type="Pfam" id="PF11798">
    <property type="entry name" value="IMS_HHH"/>
    <property type="match status" value="1"/>
</dbReference>
<dbReference type="InterPro" id="IPR043502">
    <property type="entry name" value="DNA/RNA_pol_sf"/>
</dbReference>
<dbReference type="InterPro" id="IPR017961">
    <property type="entry name" value="DNA_pol_Y-fam_little_finger"/>
</dbReference>
<dbReference type="InterPro" id="IPR024728">
    <property type="entry name" value="PolY_HhH_motif"/>
</dbReference>
<gene>
    <name evidence="6" type="ORF">HNQ41_001168</name>
</gene>
<comment type="caution">
    <text evidence="6">The sequence shown here is derived from an EMBL/GenBank/DDBJ whole genome shotgun (WGS) entry which is preliminary data.</text>
</comment>
<dbReference type="SUPFAM" id="SSF100879">
    <property type="entry name" value="Lesion bypass DNA polymerase (Y-family), little finger domain"/>
    <property type="match status" value="1"/>
</dbReference>
<evidence type="ECO:0000256" key="1">
    <source>
        <dbReference type="ARBA" id="ARBA00010945"/>
    </source>
</evidence>
<dbReference type="PROSITE" id="PS50173">
    <property type="entry name" value="UMUC"/>
    <property type="match status" value="1"/>
</dbReference>
<keyword evidence="4" id="KW-0548">Nucleotidyltransferase</keyword>
<comment type="similarity">
    <text evidence="1">Belongs to the DNA polymerase type-Y family.</text>
</comment>
<sequence length="415" mass="46194">MDRRGCEVLCVDMKSFYASCSAIGLGLDPLKDFVAVVGDQNRDGSVVLAATPAMKQTFGIRTGSRVFEIPDDSRITLVDAEMANYLNISVQVTDLFYQYVPMEAIRTYSVDESFLDSTGTYKLWGDSESLAERIRRDMYRQFGLICNIGIGPNMLLAKLSLDLEAKKTGIARWTYDDVPEKLWPVKPLQKMWGIGPRLEQRLNRMGIVRVGQLANYDVARLKKVFGVIGEQLYHHANGRDASKVGGTVMQANTSVGKGQILLRDYNDPAEVKSVILEMCEEVAARARAQNKGGQTVHLSVGYSKTAYSRGFSRQVTLAEATNVTMEIYKACLKLFSDHYDGSTVRQVTINLGHLQSDDVVQLDLFDKEKPQKRALGYTMDEIRKKHGANAILRAVSFTEAGTSRKRNLLVGGHRA</sequence>
<evidence type="ECO:0000313" key="6">
    <source>
        <dbReference type="EMBL" id="MBB5173005.1"/>
    </source>
</evidence>
<dbReference type="Gene3D" id="3.30.70.270">
    <property type="match status" value="1"/>
</dbReference>
<dbReference type="Gene3D" id="1.10.150.20">
    <property type="entry name" value="5' to 3' exonuclease, C-terminal subdomain"/>
    <property type="match status" value="1"/>
</dbReference>
<evidence type="ECO:0000256" key="2">
    <source>
        <dbReference type="ARBA" id="ARBA00022457"/>
    </source>
</evidence>
<dbReference type="Gene3D" id="3.30.1490.100">
    <property type="entry name" value="DNA polymerase, Y-family, little finger domain"/>
    <property type="match status" value="1"/>
</dbReference>
<keyword evidence="4" id="KW-0808">Transferase</keyword>
<dbReference type="EMBL" id="JACHHB010000004">
    <property type="protein sequence ID" value="MBB5173005.1"/>
    <property type="molecule type" value="Genomic_DNA"/>
</dbReference>
<keyword evidence="2" id="KW-0515">Mutator protein</keyword>
<protein>
    <submittedName>
        <fullName evidence="6">DNA polymerase V</fullName>
    </submittedName>
</protein>
<dbReference type="InterPro" id="IPR043128">
    <property type="entry name" value="Rev_trsase/Diguanyl_cyclase"/>
</dbReference>
<dbReference type="GO" id="GO:0006281">
    <property type="term" value="P:DNA repair"/>
    <property type="evidence" value="ECO:0007669"/>
    <property type="project" value="InterPro"/>
</dbReference>
<dbReference type="Pfam" id="PF11799">
    <property type="entry name" value="IMS_C"/>
    <property type="match status" value="1"/>
</dbReference>
<dbReference type="AlphaFoldDB" id="A0A840QNQ2"/>
<keyword evidence="3" id="KW-0227">DNA damage</keyword>
<evidence type="ECO:0000259" key="5">
    <source>
        <dbReference type="PROSITE" id="PS50173"/>
    </source>
</evidence>
<proteinExistence type="inferred from homology"/>
<reference evidence="6 7" key="1">
    <citation type="submission" date="2020-08" db="EMBL/GenBank/DDBJ databases">
        <title>Genomic Encyclopedia of Type Strains, Phase IV (KMG-IV): sequencing the most valuable type-strain genomes for metagenomic binning, comparative biology and taxonomic classification.</title>
        <authorList>
            <person name="Goeker M."/>
        </authorList>
    </citation>
    <scope>NUCLEOTIDE SEQUENCE [LARGE SCALE GENOMIC DNA]</scope>
    <source>
        <strain evidence="6 7">DSM 24696</strain>
    </source>
</reference>
<evidence type="ECO:0000256" key="4">
    <source>
        <dbReference type="ARBA" id="ARBA00022932"/>
    </source>
</evidence>
<dbReference type="Proteomes" id="UP000551878">
    <property type="component" value="Unassembled WGS sequence"/>
</dbReference>
<dbReference type="InterPro" id="IPR036775">
    <property type="entry name" value="DNA_pol_Y-fam_lit_finger_sf"/>
</dbReference>
<name>A0A840QNQ2_9BACI</name>
<dbReference type="GO" id="GO:0005829">
    <property type="term" value="C:cytosol"/>
    <property type="evidence" value="ECO:0007669"/>
    <property type="project" value="TreeGrafter"/>
</dbReference>
<dbReference type="PANTHER" id="PTHR11076">
    <property type="entry name" value="DNA REPAIR POLYMERASE UMUC / TRANSFERASE FAMILY MEMBER"/>
    <property type="match status" value="1"/>
</dbReference>
<dbReference type="SUPFAM" id="SSF56672">
    <property type="entry name" value="DNA/RNA polymerases"/>
    <property type="match status" value="1"/>
</dbReference>
<dbReference type="GO" id="GO:0003887">
    <property type="term" value="F:DNA-directed DNA polymerase activity"/>
    <property type="evidence" value="ECO:0007669"/>
    <property type="project" value="UniProtKB-KW"/>
</dbReference>
<organism evidence="6 7">
    <name type="scientific">Texcoconibacillus texcoconensis</name>
    <dbReference type="NCBI Taxonomy" id="1095777"/>
    <lineage>
        <taxon>Bacteria</taxon>
        <taxon>Bacillati</taxon>
        <taxon>Bacillota</taxon>
        <taxon>Bacilli</taxon>
        <taxon>Bacillales</taxon>
        <taxon>Bacillaceae</taxon>
        <taxon>Texcoconibacillus</taxon>
    </lineage>
</organism>
<dbReference type="GO" id="GO:0009432">
    <property type="term" value="P:SOS response"/>
    <property type="evidence" value="ECO:0007669"/>
    <property type="project" value="TreeGrafter"/>
</dbReference>
<dbReference type="GO" id="GO:0003684">
    <property type="term" value="F:damaged DNA binding"/>
    <property type="evidence" value="ECO:0007669"/>
    <property type="project" value="InterPro"/>
</dbReference>
<keyword evidence="7" id="KW-1185">Reference proteome</keyword>
<feature type="domain" description="UmuC" evidence="5">
    <location>
        <begin position="8"/>
        <end position="195"/>
    </location>
</feature>
<dbReference type="InterPro" id="IPR001126">
    <property type="entry name" value="UmuC"/>
</dbReference>
<accession>A0A840QNQ2</accession>
<dbReference type="GO" id="GO:0042276">
    <property type="term" value="P:error-prone translesion synthesis"/>
    <property type="evidence" value="ECO:0007669"/>
    <property type="project" value="TreeGrafter"/>
</dbReference>
<keyword evidence="4" id="KW-0239">DNA-directed DNA polymerase</keyword>
<dbReference type="CDD" id="cd01700">
    <property type="entry name" value="PolY_Pol_V_umuC"/>
    <property type="match status" value="1"/>
</dbReference>
<dbReference type="Pfam" id="PF00817">
    <property type="entry name" value="IMS"/>
    <property type="match status" value="1"/>
</dbReference>